<protein>
    <recommendedName>
        <fullName evidence="4">Plasmid stabilization system protein</fullName>
    </recommendedName>
</protein>
<organism evidence="2 3">
    <name type="scientific">Limihaloglobus sulfuriphilus</name>
    <dbReference type="NCBI Taxonomy" id="1851148"/>
    <lineage>
        <taxon>Bacteria</taxon>
        <taxon>Pseudomonadati</taxon>
        <taxon>Planctomycetota</taxon>
        <taxon>Phycisphaerae</taxon>
        <taxon>Sedimentisphaerales</taxon>
        <taxon>Sedimentisphaeraceae</taxon>
        <taxon>Limihaloglobus</taxon>
    </lineage>
</organism>
<dbReference type="PANTHER" id="PTHR38813:SF1">
    <property type="entry name" value="TOXIN RELE1-RELATED"/>
    <property type="match status" value="1"/>
</dbReference>
<evidence type="ECO:0000256" key="1">
    <source>
        <dbReference type="ARBA" id="ARBA00022649"/>
    </source>
</evidence>
<dbReference type="InterPro" id="IPR052747">
    <property type="entry name" value="TA_system_RelE_toxin"/>
</dbReference>
<evidence type="ECO:0000313" key="2">
    <source>
        <dbReference type="EMBL" id="AQQ71899.1"/>
    </source>
</evidence>
<dbReference type="RefSeq" id="WP_146684108.1">
    <property type="nucleotide sequence ID" value="NZ_CP019646.1"/>
</dbReference>
<reference evidence="3" key="1">
    <citation type="submission" date="2017-02" db="EMBL/GenBank/DDBJ databases">
        <title>Comparative genomics and description of representatives of a novel lineage of planctomycetes thriving in anoxic sediments.</title>
        <authorList>
            <person name="Spring S."/>
            <person name="Bunk B."/>
            <person name="Sproer C."/>
        </authorList>
    </citation>
    <scope>NUCLEOTIDE SEQUENCE [LARGE SCALE GENOMIC DNA]</scope>
    <source>
        <strain evidence="3">SM-Chi-D1</strain>
    </source>
</reference>
<evidence type="ECO:0000313" key="3">
    <source>
        <dbReference type="Proteomes" id="UP000188181"/>
    </source>
</evidence>
<dbReference type="PANTHER" id="PTHR38813">
    <property type="match status" value="1"/>
</dbReference>
<dbReference type="SUPFAM" id="SSF143011">
    <property type="entry name" value="RelE-like"/>
    <property type="match status" value="1"/>
</dbReference>
<sequence>MNKVNWTLKALKQLRKLPRKQQVTIVEKVGGLAGMPDCVNVKSLTGCQGQYRLRVGRYRVIFSWQQEIKIVTIEKVGKRDERTY</sequence>
<keyword evidence="3" id="KW-1185">Reference proteome</keyword>
<dbReference type="InterPro" id="IPR035093">
    <property type="entry name" value="RelE/ParE_toxin_dom_sf"/>
</dbReference>
<dbReference type="KEGG" id="pbas:SMSP2_02278"/>
<dbReference type="Gene3D" id="3.30.2310.20">
    <property type="entry name" value="RelE-like"/>
    <property type="match status" value="1"/>
</dbReference>
<keyword evidence="1" id="KW-1277">Toxin-antitoxin system</keyword>
<dbReference type="Proteomes" id="UP000188181">
    <property type="component" value="Chromosome"/>
</dbReference>
<dbReference type="InterPro" id="IPR007712">
    <property type="entry name" value="RelE/ParE_toxin"/>
</dbReference>
<accession>A0A1Q2MGX3</accession>
<name>A0A1Q2MGX3_9BACT</name>
<dbReference type="STRING" id="1851148.SMSP2_02278"/>
<dbReference type="Pfam" id="PF05016">
    <property type="entry name" value="ParE_toxin"/>
    <property type="match status" value="1"/>
</dbReference>
<evidence type="ECO:0008006" key="4">
    <source>
        <dbReference type="Google" id="ProtNLM"/>
    </source>
</evidence>
<proteinExistence type="predicted"/>
<dbReference type="AlphaFoldDB" id="A0A1Q2MGX3"/>
<dbReference type="OrthoDB" id="9805098at2"/>
<dbReference type="EMBL" id="CP019646">
    <property type="protein sequence ID" value="AQQ71899.1"/>
    <property type="molecule type" value="Genomic_DNA"/>
</dbReference>
<gene>
    <name evidence="2" type="ORF">SMSP2_02278</name>
</gene>